<evidence type="ECO:0000313" key="4">
    <source>
        <dbReference type="EMBL" id="TKD05041.1"/>
    </source>
</evidence>
<organism evidence="4 5">
    <name type="scientific">Polyangium fumosum</name>
    <dbReference type="NCBI Taxonomy" id="889272"/>
    <lineage>
        <taxon>Bacteria</taxon>
        <taxon>Pseudomonadati</taxon>
        <taxon>Myxococcota</taxon>
        <taxon>Polyangia</taxon>
        <taxon>Polyangiales</taxon>
        <taxon>Polyangiaceae</taxon>
        <taxon>Polyangium</taxon>
    </lineage>
</organism>
<dbReference type="PANTHER" id="PTHR10204">
    <property type="entry name" value="NAD P H OXIDOREDUCTASE-RELATED"/>
    <property type="match status" value="1"/>
</dbReference>
<dbReference type="EMBL" id="SSMQ01000023">
    <property type="protein sequence ID" value="TKD05041.1"/>
    <property type="molecule type" value="Genomic_DNA"/>
</dbReference>
<dbReference type="SUPFAM" id="SSF52218">
    <property type="entry name" value="Flavoproteins"/>
    <property type="match status" value="1"/>
</dbReference>
<reference evidence="4 5" key="1">
    <citation type="submission" date="2019-04" db="EMBL/GenBank/DDBJ databases">
        <authorList>
            <person name="Li Y."/>
            <person name="Wang J."/>
        </authorList>
    </citation>
    <scope>NUCLEOTIDE SEQUENCE [LARGE SCALE GENOMIC DNA]</scope>
    <source>
        <strain evidence="4 5">DSM 14668</strain>
    </source>
</reference>
<protein>
    <submittedName>
        <fullName evidence="4">Flavodoxin family protein</fullName>
    </submittedName>
</protein>
<keyword evidence="5" id="KW-1185">Reference proteome</keyword>
<dbReference type="InterPro" id="IPR051545">
    <property type="entry name" value="NAD(P)H_dehydrogenase_qn"/>
</dbReference>
<comment type="similarity">
    <text evidence="1">Belongs to the NAD(P)H dehydrogenase (quinone) family.</text>
</comment>
<evidence type="ECO:0000313" key="5">
    <source>
        <dbReference type="Proteomes" id="UP000309215"/>
    </source>
</evidence>
<dbReference type="Gene3D" id="3.40.50.360">
    <property type="match status" value="1"/>
</dbReference>
<dbReference type="Proteomes" id="UP000309215">
    <property type="component" value="Unassembled WGS sequence"/>
</dbReference>
<dbReference type="InterPro" id="IPR029039">
    <property type="entry name" value="Flavoprotein-like_sf"/>
</dbReference>
<name>A0A4U1J9G0_9BACT</name>
<dbReference type="GO" id="GO:0005829">
    <property type="term" value="C:cytosol"/>
    <property type="evidence" value="ECO:0007669"/>
    <property type="project" value="TreeGrafter"/>
</dbReference>
<dbReference type="OrthoDB" id="9798454at2"/>
<accession>A0A4U1J9G0</accession>
<feature type="domain" description="Flavodoxin-like fold" evidence="3">
    <location>
        <begin position="1"/>
        <end position="208"/>
    </location>
</feature>
<dbReference type="RefSeq" id="WP_136931111.1">
    <property type="nucleotide sequence ID" value="NZ_SSMQ01000023.1"/>
</dbReference>
<dbReference type="InterPro" id="IPR003680">
    <property type="entry name" value="Flavodoxin_fold"/>
</dbReference>
<evidence type="ECO:0000259" key="3">
    <source>
        <dbReference type="Pfam" id="PF02525"/>
    </source>
</evidence>
<evidence type="ECO:0000256" key="1">
    <source>
        <dbReference type="ARBA" id="ARBA00006252"/>
    </source>
</evidence>
<sequence length="234" mass="26146">MKVFIVHAHPEPKSFNAALTRLAVETFEGGGHDVVVSDLYTMGWDPVSGPHNFTGRKDPAVYKQQVEEAHAVETNGFAPEVQAEMEKLFACDALIFQFPMWWFSMPAILKGWVDRVFAFQRVYGGGRWYDHGTMRGKRAMASVTTGGPATMYEENGLAGDMNMLLAPVNQGVFRYVGFDVLPSFVAWAPARSTEADRAHMLAAYRERLLAWDTTAPLEYPSLSAYDPSFRLARP</sequence>
<proteinExistence type="inferred from homology"/>
<dbReference type="AlphaFoldDB" id="A0A4U1J9G0"/>
<evidence type="ECO:0000256" key="2">
    <source>
        <dbReference type="ARBA" id="ARBA00023002"/>
    </source>
</evidence>
<dbReference type="PANTHER" id="PTHR10204:SF34">
    <property type="entry name" value="NAD(P)H DEHYDROGENASE [QUINONE] 1 ISOFORM 1"/>
    <property type="match status" value="1"/>
</dbReference>
<comment type="caution">
    <text evidence="4">The sequence shown here is derived from an EMBL/GenBank/DDBJ whole genome shotgun (WGS) entry which is preliminary data.</text>
</comment>
<keyword evidence="2" id="KW-0560">Oxidoreductase</keyword>
<gene>
    <name evidence="4" type="ORF">E8A74_22515</name>
</gene>
<dbReference type="GO" id="GO:0003955">
    <property type="term" value="F:NAD(P)H dehydrogenase (quinone) activity"/>
    <property type="evidence" value="ECO:0007669"/>
    <property type="project" value="TreeGrafter"/>
</dbReference>
<dbReference type="Pfam" id="PF02525">
    <property type="entry name" value="Flavodoxin_2"/>
    <property type="match status" value="1"/>
</dbReference>